<accession>A0A2K3KFQ4</accession>
<dbReference type="Pfam" id="PF12165">
    <property type="entry name" value="Alfin"/>
    <property type="match status" value="1"/>
</dbReference>
<protein>
    <recommendedName>
        <fullName evidence="1">Alfin N-terminal domain-containing protein</fullName>
    </recommendedName>
</protein>
<dbReference type="AlphaFoldDB" id="A0A2K3KFQ4"/>
<dbReference type="InterPro" id="IPR021998">
    <property type="entry name" value="Alfin_N"/>
</dbReference>
<evidence type="ECO:0000259" key="1">
    <source>
        <dbReference type="Pfam" id="PF12165"/>
    </source>
</evidence>
<feature type="domain" description="Alfin N-terminal" evidence="1">
    <location>
        <begin position="11"/>
        <end position="32"/>
    </location>
</feature>
<organism evidence="2 3">
    <name type="scientific">Trifolium pratense</name>
    <name type="common">Red clover</name>
    <dbReference type="NCBI Taxonomy" id="57577"/>
    <lineage>
        <taxon>Eukaryota</taxon>
        <taxon>Viridiplantae</taxon>
        <taxon>Streptophyta</taxon>
        <taxon>Embryophyta</taxon>
        <taxon>Tracheophyta</taxon>
        <taxon>Spermatophyta</taxon>
        <taxon>Magnoliopsida</taxon>
        <taxon>eudicotyledons</taxon>
        <taxon>Gunneridae</taxon>
        <taxon>Pentapetalae</taxon>
        <taxon>rosids</taxon>
        <taxon>fabids</taxon>
        <taxon>Fabales</taxon>
        <taxon>Fabaceae</taxon>
        <taxon>Papilionoideae</taxon>
        <taxon>50 kb inversion clade</taxon>
        <taxon>NPAAA clade</taxon>
        <taxon>Hologalegina</taxon>
        <taxon>IRL clade</taxon>
        <taxon>Trifolieae</taxon>
        <taxon>Trifolium</taxon>
    </lineage>
</organism>
<evidence type="ECO:0000313" key="2">
    <source>
        <dbReference type="EMBL" id="PNX65134.1"/>
    </source>
</evidence>
<proteinExistence type="predicted"/>
<dbReference type="EMBL" id="ASHM01094890">
    <property type="protein sequence ID" value="PNX65134.1"/>
    <property type="molecule type" value="Genomic_DNA"/>
</dbReference>
<dbReference type="Proteomes" id="UP000236291">
    <property type="component" value="Unassembled WGS sequence"/>
</dbReference>
<reference evidence="2 3" key="2">
    <citation type="journal article" date="2017" name="Front. Plant Sci.">
        <title>Gene Classification and Mining of Molecular Markers Useful in Red Clover (Trifolium pratense) Breeding.</title>
        <authorList>
            <person name="Istvanek J."/>
            <person name="Dluhosova J."/>
            <person name="Dluhos P."/>
            <person name="Patkova L."/>
            <person name="Nedelnik J."/>
            <person name="Repkova J."/>
        </authorList>
    </citation>
    <scope>NUCLEOTIDE SEQUENCE [LARGE SCALE GENOMIC DNA]</scope>
    <source>
        <strain evidence="3">cv. Tatra</strain>
        <tissue evidence="2">Young leaves</tissue>
    </source>
</reference>
<name>A0A2K3KFQ4_TRIPR</name>
<sequence length="32" mass="3665">MDSRTQYNAHTVEEVFQDFHGRQAGLIKALTT</sequence>
<dbReference type="GO" id="GO:0006355">
    <property type="term" value="P:regulation of DNA-templated transcription"/>
    <property type="evidence" value="ECO:0007669"/>
    <property type="project" value="InterPro"/>
</dbReference>
<comment type="caution">
    <text evidence="2">The sequence shown here is derived from an EMBL/GenBank/DDBJ whole genome shotgun (WGS) entry which is preliminary data.</text>
</comment>
<dbReference type="GO" id="GO:0042393">
    <property type="term" value="F:histone binding"/>
    <property type="evidence" value="ECO:0007669"/>
    <property type="project" value="InterPro"/>
</dbReference>
<reference evidence="2 3" key="1">
    <citation type="journal article" date="2014" name="Am. J. Bot.">
        <title>Genome assembly and annotation for red clover (Trifolium pratense; Fabaceae).</title>
        <authorList>
            <person name="Istvanek J."/>
            <person name="Jaros M."/>
            <person name="Krenek A."/>
            <person name="Repkova J."/>
        </authorList>
    </citation>
    <scope>NUCLEOTIDE SEQUENCE [LARGE SCALE GENOMIC DNA]</scope>
    <source>
        <strain evidence="3">cv. Tatra</strain>
        <tissue evidence="2">Young leaves</tissue>
    </source>
</reference>
<gene>
    <name evidence="2" type="ORF">L195_g054385</name>
</gene>
<feature type="non-terminal residue" evidence="2">
    <location>
        <position position="32"/>
    </location>
</feature>
<evidence type="ECO:0000313" key="3">
    <source>
        <dbReference type="Proteomes" id="UP000236291"/>
    </source>
</evidence>